<protein>
    <submittedName>
        <fullName evidence="2">Acyl-CoA dehydrogenase</fullName>
    </submittedName>
</protein>
<accession>A0ABV6X692</accession>
<dbReference type="InterPro" id="IPR046373">
    <property type="entry name" value="Acyl-CoA_Oxase/DH_mid-dom_sf"/>
</dbReference>
<evidence type="ECO:0000313" key="3">
    <source>
        <dbReference type="Proteomes" id="UP001592530"/>
    </source>
</evidence>
<name>A0ABV6X692_9ACTN</name>
<feature type="region of interest" description="Disordered" evidence="1">
    <location>
        <begin position="1"/>
        <end position="24"/>
    </location>
</feature>
<organism evidence="2 3">
    <name type="scientific">Streptacidiphilus alkalitolerans</name>
    <dbReference type="NCBI Taxonomy" id="3342712"/>
    <lineage>
        <taxon>Bacteria</taxon>
        <taxon>Bacillati</taxon>
        <taxon>Actinomycetota</taxon>
        <taxon>Actinomycetes</taxon>
        <taxon>Kitasatosporales</taxon>
        <taxon>Streptomycetaceae</taxon>
        <taxon>Streptacidiphilus</taxon>
    </lineage>
</organism>
<dbReference type="SUPFAM" id="SSF56645">
    <property type="entry name" value="Acyl-CoA dehydrogenase NM domain-like"/>
    <property type="match status" value="1"/>
</dbReference>
<evidence type="ECO:0000256" key="1">
    <source>
        <dbReference type="SAM" id="MobiDB-lite"/>
    </source>
</evidence>
<reference evidence="2 3" key="1">
    <citation type="submission" date="2024-09" db="EMBL/GenBank/DDBJ databases">
        <authorList>
            <person name="Lee S.D."/>
        </authorList>
    </citation>
    <scope>NUCLEOTIDE SEQUENCE [LARGE SCALE GENOMIC DNA]</scope>
    <source>
        <strain evidence="2 3">N1-3</strain>
    </source>
</reference>
<dbReference type="Proteomes" id="UP001592530">
    <property type="component" value="Unassembled WGS sequence"/>
</dbReference>
<dbReference type="Gene3D" id="2.40.110.10">
    <property type="entry name" value="Butyryl-CoA Dehydrogenase, subunit A, domain 2"/>
    <property type="match status" value="1"/>
</dbReference>
<gene>
    <name evidence="2" type="ORF">ACEZDB_24370</name>
</gene>
<comment type="caution">
    <text evidence="2">The sequence shown here is derived from an EMBL/GenBank/DDBJ whole genome shotgun (WGS) entry which is preliminary data.</text>
</comment>
<evidence type="ECO:0000313" key="2">
    <source>
        <dbReference type="EMBL" id="MFC1433790.1"/>
    </source>
</evidence>
<sequence length="350" mass="36251">MTAPSGPESFVQGHQPPGGGLDVEGHRIEVAGRFTALVNAGELELPLPGSGDTRSRWSALTRIAEADLALARLCEGHADALAILAELTFLSVPGVPTPVPGARWAVWAAEPPGAVLRAERTEAGGWALSGRKPYCSGARVCTDALVTARDGDQRRLFAVSTAVGVAPVPDSWPAAGMAASDTLDLDFDRVPAVPLGEPGAYLARPGFAHGGIGVAACWFGGARAVAATLLRAAAAHGPEPHTLAHLGAVDARLEAVSALLDRAAVELDADPADRKGGAALRSMRVRAATEDTAMAVLHHVGRALGAGPLGHDREHARQVTDLTVYLRQYHGERDLAGLGAALADAERERR</sequence>
<dbReference type="EMBL" id="JBHEZY010000010">
    <property type="protein sequence ID" value="MFC1433790.1"/>
    <property type="molecule type" value="Genomic_DNA"/>
</dbReference>
<dbReference type="InterPro" id="IPR009100">
    <property type="entry name" value="AcylCoA_DH/oxidase_NM_dom_sf"/>
</dbReference>
<proteinExistence type="predicted"/>
<dbReference type="RefSeq" id="WP_380555990.1">
    <property type="nucleotide sequence ID" value="NZ_JBHEZY010000010.1"/>
</dbReference>